<dbReference type="AlphaFoldDB" id="A0A1I4HK76"/>
<evidence type="ECO:0000259" key="10">
    <source>
        <dbReference type="Pfam" id="PF01050"/>
    </source>
</evidence>
<dbReference type="InterPro" id="IPR051161">
    <property type="entry name" value="Mannose-6P_isomerase_type2"/>
</dbReference>
<keyword evidence="3 11" id="KW-0808">Transferase</keyword>
<dbReference type="InterPro" id="IPR014710">
    <property type="entry name" value="RmlC-like_jellyroll"/>
</dbReference>
<dbReference type="GO" id="GO:0009298">
    <property type="term" value="P:GDP-mannose biosynthetic process"/>
    <property type="evidence" value="ECO:0007669"/>
    <property type="project" value="TreeGrafter"/>
</dbReference>
<evidence type="ECO:0000313" key="11">
    <source>
        <dbReference type="EMBL" id="SFL42718.1"/>
    </source>
</evidence>
<dbReference type="SUPFAM" id="SSF51182">
    <property type="entry name" value="RmlC-like cupins"/>
    <property type="match status" value="1"/>
</dbReference>
<dbReference type="InterPro" id="IPR001538">
    <property type="entry name" value="Man6P_isomerase-2_C"/>
</dbReference>
<evidence type="ECO:0000256" key="1">
    <source>
        <dbReference type="ARBA" id="ARBA00006115"/>
    </source>
</evidence>
<organism evidence="11 12">
    <name type="scientific">Shimia haliotis</name>
    <dbReference type="NCBI Taxonomy" id="1280847"/>
    <lineage>
        <taxon>Bacteria</taxon>
        <taxon>Pseudomonadati</taxon>
        <taxon>Pseudomonadota</taxon>
        <taxon>Alphaproteobacteria</taxon>
        <taxon>Rhodobacterales</taxon>
        <taxon>Roseobacteraceae</taxon>
    </lineage>
</organism>
<dbReference type="OrthoDB" id="9806359at2"/>
<dbReference type="PANTHER" id="PTHR46390">
    <property type="entry name" value="MANNOSE-1-PHOSPHATE GUANYLYLTRANSFERASE"/>
    <property type="match status" value="1"/>
</dbReference>
<dbReference type="GO" id="GO:0004475">
    <property type="term" value="F:mannose-1-phosphate guanylyltransferase (GTP) activity"/>
    <property type="evidence" value="ECO:0007669"/>
    <property type="project" value="UniProtKB-EC"/>
</dbReference>
<comment type="similarity">
    <text evidence="1 8">Belongs to the mannose-6-phosphate isomerase type 2 family.</text>
</comment>
<evidence type="ECO:0000256" key="4">
    <source>
        <dbReference type="ARBA" id="ARBA00022695"/>
    </source>
</evidence>
<dbReference type="CDD" id="cd02509">
    <property type="entry name" value="GDP-M1P_Guanylyltransferase"/>
    <property type="match status" value="1"/>
</dbReference>
<dbReference type="InterPro" id="IPR005835">
    <property type="entry name" value="NTP_transferase_dom"/>
</dbReference>
<keyword evidence="6" id="KW-0342">GTP-binding</keyword>
<evidence type="ECO:0000256" key="6">
    <source>
        <dbReference type="ARBA" id="ARBA00023134"/>
    </source>
</evidence>
<evidence type="ECO:0000256" key="8">
    <source>
        <dbReference type="RuleBase" id="RU004190"/>
    </source>
</evidence>
<dbReference type="Pfam" id="PF01050">
    <property type="entry name" value="MannoseP_isomer"/>
    <property type="match status" value="1"/>
</dbReference>
<dbReference type="EC" id="2.7.7.13" evidence="2"/>
<evidence type="ECO:0000256" key="5">
    <source>
        <dbReference type="ARBA" id="ARBA00022741"/>
    </source>
</evidence>
<dbReference type="RefSeq" id="WP_093326150.1">
    <property type="nucleotide sequence ID" value="NZ_FOSZ01000014.1"/>
</dbReference>
<dbReference type="STRING" id="1280847.SAMN04488036_11419"/>
<feature type="domain" description="Mannose-6-phosphate isomerase type II C-terminal" evidence="10">
    <location>
        <begin position="354"/>
        <end position="463"/>
    </location>
</feature>
<dbReference type="CDD" id="cd02213">
    <property type="entry name" value="cupin_PMI_typeII_C"/>
    <property type="match status" value="1"/>
</dbReference>
<feature type="domain" description="Nucleotidyl transferase" evidence="9">
    <location>
        <begin position="4"/>
        <end position="278"/>
    </location>
</feature>
<keyword evidence="5" id="KW-0547">Nucleotide-binding</keyword>
<protein>
    <recommendedName>
        <fullName evidence="2">mannose-1-phosphate guanylyltransferase</fullName>
        <ecNumber evidence="2">2.7.7.13</ecNumber>
    </recommendedName>
</protein>
<sequence length="471" mass="51633">MITPVILAGGSGTRLWPVSRKSFPKQFANLLEGPSLFQRTLERVNTPEFAEPTVITGEDYRFIAQKQLAEMQVDCGGLIVEPMGRNTAPAVLTAALLHKDNPEKILFVLPSDHQISDAHGFRQTIFKAARVAQKGMIVTLGVKPDFAATGFGYLRVEGGNDDALMISQFTEKPDAETASRMLEDGNWLWNAGMFLFRVDVVLKAFEAYAPELIGPAEAAMALGGEDLGFMRLDADAFGRCDEISFDHAIMENLSECTALPLTCGWSDLGSWQALKDIGEPDEHDTVVLGNSTALDCEGSLLKSENPDVKLVGLGLKDVIAVATDDGILVADRRHSAQVGQVVEALRMEGATQADGFKRCYRPWGYYETLSLGARFQVKRIMVEPGAKLSLQSHVHRAEHWVVVSGSAKVTVNEDVKLLTENESTYIPLGAVHRLENPGKLPLHLIEVQSGCYLGEDDIIRYEDIYQRAEVA</sequence>
<comment type="catalytic activity">
    <reaction evidence="7">
        <text>alpha-D-mannose 1-phosphate + GTP + H(+) = GDP-alpha-D-mannose + diphosphate</text>
        <dbReference type="Rhea" id="RHEA:15229"/>
        <dbReference type="ChEBI" id="CHEBI:15378"/>
        <dbReference type="ChEBI" id="CHEBI:33019"/>
        <dbReference type="ChEBI" id="CHEBI:37565"/>
        <dbReference type="ChEBI" id="CHEBI:57527"/>
        <dbReference type="ChEBI" id="CHEBI:58409"/>
        <dbReference type="EC" id="2.7.7.13"/>
    </reaction>
</comment>
<dbReference type="GO" id="GO:0005525">
    <property type="term" value="F:GTP binding"/>
    <property type="evidence" value="ECO:0007669"/>
    <property type="project" value="UniProtKB-KW"/>
</dbReference>
<dbReference type="InterPro" id="IPR049577">
    <property type="entry name" value="GMPP_N"/>
</dbReference>
<dbReference type="InterPro" id="IPR029044">
    <property type="entry name" value="Nucleotide-diphossugar_trans"/>
</dbReference>
<evidence type="ECO:0000256" key="2">
    <source>
        <dbReference type="ARBA" id="ARBA00012387"/>
    </source>
</evidence>
<dbReference type="Proteomes" id="UP000198851">
    <property type="component" value="Unassembled WGS sequence"/>
</dbReference>
<gene>
    <name evidence="11" type="ORF">SAMN04488036_11419</name>
</gene>
<evidence type="ECO:0000313" key="12">
    <source>
        <dbReference type="Proteomes" id="UP000198851"/>
    </source>
</evidence>
<dbReference type="NCBIfam" id="TIGR01479">
    <property type="entry name" value="GMP_PMI"/>
    <property type="match status" value="1"/>
</dbReference>
<evidence type="ECO:0000256" key="3">
    <source>
        <dbReference type="ARBA" id="ARBA00022679"/>
    </source>
</evidence>
<reference evidence="12" key="1">
    <citation type="submission" date="2016-10" db="EMBL/GenBank/DDBJ databases">
        <authorList>
            <person name="Varghese N."/>
            <person name="Submissions S."/>
        </authorList>
    </citation>
    <scope>NUCLEOTIDE SEQUENCE [LARGE SCALE GENOMIC DNA]</scope>
    <source>
        <strain evidence="12">DSM 28453</strain>
    </source>
</reference>
<proteinExistence type="inferred from homology"/>
<dbReference type="Pfam" id="PF00483">
    <property type="entry name" value="NTP_transferase"/>
    <property type="match status" value="1"/>
</dbReference>
<dbReference type="InterPro" id="IPR006375">
    <property type="entry name" value="Man1P_GuaTrfase/Man6P_Isoase"/>
</dbReference>
<dbReference type="Gene3D" id="3.90.550.10">
    <property type="entry name" value="Spore Coat Polysaccharide Biosynthesis Protein SpsA, Chain A"/>
    <property type="match status" value="1"/>
</dbReference>
<dbReference type="FunFam" id="2.60.120.10:FF:000032">
    <property type="entry name" value="Mannose-1-phosphate guanylyltransferase/mannose-6-phosphate isomerase"/>
    <property type="match status" value="1"/>
</dbReference>
<dbReference type="PANTHER" id="PTHR46390:SF1">
    <property type="entry name" value="MANNOSE-1-PHOSPHATE GUANYLYLTRANSFERASE"/>
    <property type="match status" value="1"/>
</dbReference>
<dbReference type="GO" id="GO:0016853">
    <property type="term" value="F:isomerase activity"/>
    <property type="evidence" value="ECO:0007669"/>
    <property type="project" value="UniProtKB-KW"/>
</dbReference>
<keyword evidence="11" id="KW-0413">Isomerase</keyword>
<dbReference type="EMBL" id="FOSZ01000014">
    <property type="protein sequence ID" value="SFL42718.1"/>
    <property type="molecule type" value="Genomic_DNA"/>
</dbReference>
<dbReference type="SUPFAM" id="SSF53448">
    <property type="entry name" value="Nucleotide-diphospho-sugar transferases"/>
    <property type="match status" value="1"/>
</dbReference>
<dbReference type="InterPro" id="IPR011051">
    <property type="entry name" value="RmlC_Cupin_sf"/>
</dbReference>
<keyword evidence="4 11" id="KW-0548">Nucleotidyltransferase</keyword>
<dbReference type="GO" id="GO:0000271">
    <property type="term" value="P:polysaccharide biosynthetic process"/>
    <property type="evidence" value="ECO:0007669"/>
    <property type="project" value="InterPro"/>
</dbReference>
<name>A0A1I4HK76_9RHOB</name>
<evidence type="ECO:0000256" key="7">
    <source>
        <dbReference type="ARBA" id="ARBA00047343"/>
    </source>
</evidence>
<evidence type="ECO:0000259" key="9">
    <source>
        <dbReference type="Pfam" id="PF00483"/>
    </source>
</evidence>
<accession>A0A1I4HK76</accession>
<keyword evidence="12" id="KW-1185">Reference proteome</keyword>
<dbReference type="Gene3D" id="2.60.120.10">
    <property type="entry name" value="Jelly Rolls"/>
    <property type="match status" value="1"/>
</dbReference>